<dbReference type="RefSeq" id="WP_173041909.1">
    <property type="nucleotide sequence ID" value="NZ_AP022870.1"/>
</dbReference>
<dbReference type="AlphaFoldDB" id="A0A6F8Y8N8"/>
<evidence type="ECO:0000313" key="5">
    <source>
        <dbReference type="Proteomes" id="UP000502508"/>
    </source>
</evidence>
<dbReference type="SMART" id="SM01204">
    <property type="entry name" value="FIST_C"/>
    <property type="match status" value="1"/>
</dbReference>
<dbReference type="SMART" id="SM00897">
    <property type="entry name" value="FIST"/>
    <property type="match status" value="1"/>
</dbReference>
<dbReference type="InterPro" id="IPR013702">
    <property type="entry name" value="FIST_domain_N"/>
</dbReference>
<proteinExistence type="predicted"/>
<dbReference type="InterPro" id="IPR019494">
    <property type="entry name" value="FIST_C"/>
</dbReference>
<gene>
    <name evidence="4" type="ORF">Pflav_087580</name>
</gene>
<reference evidence="4 5" key="2">
    <citation type="submission" date="2020-03" db="EMBL/GenBank/DDBJ databases">
        <authorList>
            <person name="Ichikawa N."/>
            <person name="Kimura A."/>
            <person name="Kitahashi Y."/>
            <person name="Uohara A."/>
        </authorList>
    </citation>
    <scope>NUCLEOTIDE SEQUENCE [LARGE SCALE GENOMIC DNA]</scope>
    <source>
        <strain evidence="4 5">NBRC 107702</strain>
    </source>
</reference>
<reference evidence="4 5" key="1">
    <citation type="submission" date="2020-03" db="EMBL/GenBank/DDBJ databases">
        <title>Whole genome shotgun sequence of Phytohabitans flavus NBRC 107702.</title>
        <authorList>
            <person name="Komaki H."/>
            <person name="Tamura T."/>
        </authorList>
    </citation>
    <scope>NUCLEOTIDE SEQUENCE [LARGE SCALE GENOMIC DNA]</scope>
    <source>
        <strain evidence="4 5">NBRC 107702</strain>
    </source>
</reference>
<feature type="region of interest" description="Disordered" evidence="1">
    <location>
        <begin position="124"/>
        <end position="148"/>
    </location>
</feature>
<keyword evidence="4" id="KW-0808">Transferase</keyword>
<sequence>MAPSRLLTGIGASDLADSREAGRAAASAAAGHLGGASPSLVLVYSSVRYCLADLLDGVRAVTGSAPLAGATSSGHFHDGRHARPGEGVVVLVLGPGPYRYGIGSATGLRADAFATGREVARAARAAARDGRAEEPSADEHDADEQGPERPAHAAFLLLSDGLADHQQTLLSGVHRVAGASVPIAGGTAGDDQRREQTFVFHDGEVLTDAAVGVWIDSPHRLDVAIAHGWRPVSLPLLVTRVDGTVVHEIGGRPALDAFREHFPRGEVEAALRSAPDDGWPRSYAIGLLEPDGTHLVRGAYIDEEGRVNTFAPLPPYAAVQLMACQPDDLLGVAEGIAADAVSGRAPGVLLVFSCVARMDILGERGPEEAARLHTAAAGVPTIGFFTYGEFARTTSVVGYHNATVAAIAL</sequence>
<keyword evidence="4" id="KW-0418">Kinase</keyword>
<accession>A0A6F8Y8N8</accession>
<evidence type="ECO:0000313" key="4">
    <source>
        <dbReference type="EMBL" id="BCB82348.1"/>
    </source>
</evidence>
<dbReference type="GO" id="GO:0016301">
    <property type="term" value="F:kinase activity"/>
    <property type="evidence" value="ECO:0007669"/>
    <property type="project" value="UniProtKB-KW"/>
</dbReference>
<dbReference type="KEGG" id="pfla:Pflav_087580"/>
<dbReference type="Pfam" id="PF10442">
    <property type="entry name" value="FIST_C"/>
    <property type="match status" value="1"/>
</dbReference>
<dbReference type="PANTHER" id="PTHR40252">
    <property type="entry name" value="BLR0328 PROTEIN"/>
    <property type="match status" value="1"/>
</dbReference>
<dbReference type="Pfam" id="PF08495">
    <property type="entry name" value="FIST"/>
    <property type="match status" value="1"/>
</dbReference>
<evidence type="ECO:0000259" key="3">
    <source>
        <dbReference type="SMART" id="SM01204"/>
    </source>
</evidence>
<dbReference type="PANTHER" id="PTHR40252:SF2">
    <property type="entry name" value="BLR0328 PROTEIN"/>
    <property type="match status" value="1"/>
</dbReference>
<feature type="domain" description="FIST C-domain" evidence="3">
    <location>
        <begin position="254"/>
        <end position="393"/>
    </location>
</feature>
<evidence type="ECO:0000256" key="1">
    <source>
        <dbReference type="SAM" id="MobiDB-lite"/>
    </source>
</evidence>
<feature type="compositionally biased region" description="Basic and acidic residues" evidence="1">
    <location>
        <begin position="124"/>
        <end position="139"/>
    </location>
</feature>
<evidence type="ECO:0000259" key="2">
    <source>
        <dbReference type="SMART" id="SM00897"/>
    </source>
</evidence>
<dbReference type="Proteomes" id="UP000502508">
    <property type="component" value="Chromosome"/>
</dbReference>
<keyword evidence="5" id="KW-1185">Reference proteome</keyword>
<feature type="domain" description="FIST" evidence="2">
    <location>
        <begin position="37"/>
        <end position="253"/>
    </location>
</feature>
<dbReference type="EMBL" id="AP022870">
    <property type="protein sequence ID" value="BCB82348.1"/>
    <property type="molecule type" value="Genomic_DNA"/>
</dbReference>
<name>A0A6F8Y8N8_9ACTN</name>
<organism evidence="4 5">
    <name type="scientific">Phytohabitans flavus</name>
    <dbReference type="NCBI Taxonomy" id="1076124"/>
    <lineage>
        <taxon>Bacteria</taxon>
        <taxon>Bacillati</taxon>
        <taxon>Actinomycetota</taxon>
        <taxon>Actinomycetes</taxon>
        <taxon>Micromonosporales</taxon>
        <taxon>Micromonosporaceae</taxon>
    </lineage>
</organism>
<protein>
    <submittedName>
        <fullName evidence="4">Histidine kinase</fullName>
    </submittedName>
</protein>